<keyword evidence="1" id="KW-1185">Reference proteome</keyword>
<organism evidence="1 2">
    <name type="scientific">Panagrolaimus davidi</name>
    <dbReference type="NCBI Taxonomy" id="227884"/>
    <lineage>
        <taxon>Eukaryota</taxon>
        <taxon>Metazoa</taxon>
        <taxon>Ecdysozoa</taxon>
        <taxon>Nematoda</taxon>
        <taxon>Chromadorea</taxon>
        <taxon>Rhabditida</taxon>
        <taxon>Tylenchina</taxon>
        <taxon>Panagrolaimomorpha</taxon>
        <taxon>Panagrolaimoidea</taxon>
        <taxon>Panagrolaimidae</taxon>
        <taxon>Panagrolaimus</taxon>
    </lineage>
</organism>
<name>A0A914R955_9BILA</name>
<proteinExistence type="predicted"/>
<reference evidence="2" key="1">
    <citation type="submission" date="2022-11" db="UniProtKB">
        <authorList>
            <consortium name="WormBaseParasite"/>
        </authorList>
    </citation>
    <scope>IDENTIFICATION</scope>
</reference>
<dbReference type="WBParaSite" id="PDA_v2.g8139.t1">
    <property type="protein sequence ID" value="PDA_v2.g8139.t1"/>
    <property type="gene ID" value="PDA_v2.g8139"/>
</dbReference>
<evidence type="ECO:0000313" key="1">
    <source>
        <dbReference type="Proteomes" id="UP000887578"/>
    </source>
</evidence>
<protein>
    <submittedName>
        <fullName evidence="2">Uncharacterized protein</fullName>
    </submittedName>
</protein>
<accession>A0A914R955</accession>
<sequence>MRWKKIDFSNTKNNSTLSLHIAAYENSSEAVASDLFDGKNNEEKFETKNIKQSFLVSTFVVQNPFEFPRQQNDNAVPSEPEVSQFKASQKLLNPNKSTKKGNKLGMFEYVVKEENQF</sequence>
<dbReference type="AlphaFoldDB" id="A0A914R955"/>
<dbReference type="Proteomes" id="UP000887578">
    <property type="component" value="Unplaced"/>
</dbReference>
<evidence type="ECO:0000313" key="2">
    <source>
        <dbReference type="WBParaSite" id="PDA_v2.g8139.t1"/>
    </source>
</evidence>